<dbReference type="PATRIC" id="fig|1158608.3.peg.1812"/>
<accession>R2SV29</accession>
<dbReference type="Pfam" id="PF06458">
    <property type="entry name" value="MucBP"/>
    <property type="match status" value="3"/>
</dbReference>
<feature type="domain" description="MucBP" evidence="3">
    <location>
        <begin position="402"/>
        <end position="464"/>
    </location>
</feature>
<dbReference type="STRING" id="155618.RV06_GL002019"/>
<dbReference type="Proteomes" id="UP000013858">
    <property type="component" value="Unassembled WGS sequence"/>
</dbReference>
<feature type="compositionally biased region" description="Polar residues" evidence="2">
    <location>
        <begin position="45"/>
        <end position="54"/>
    </location>
</feature>
<proteinExistence type="predicted"/>
<dbReference type="InterPro" id="IPR009459">
    <property type="entry name" value="MucBP_dom"/>
</dbReference>
<evidence type="ECO:0000256" key="1">
    <source>
        <dbReference type="ARBA" id="ARBA00022737"/>
    </source>
</evidence>
<protein>
    <recommendedName>
        <fullName evidence="3">MucBP domain-containing protein</fullName>
    </recommendedName>
</protein>
<dbReference type="Gene3D" id="3.10.20.320">
    <property type="entry name" value="Putative peptidoglycan bound protein (lpxtg motif)"/>
    <property type="match status" value="3"/>
</dbReference>
<evidence type="ECO:0000313" key="5">
    <source>
        <dbReference type="Proteomes" id="UP000013858"/>
    </source>
</evidence>
<evidence type="ECO:0000256" key="2">
    <source>
        <dbReference type="SAM" id="MobiDB-lite"/>
    </source>
</evidence>
<evidence type="ECO:0000313" key="4">
    <source>
        <dbReference type="EMBL" id="EOH96671.1"/>
    </source>
</evidence>
<name>R2SV29_9ENTE</name>
<feature type="domain" description="MucBP" evidence="3">
    <location>
        <begin position="535"/>
        <end position="597"/>
    </location>
</feature>
<sequence>MKRKLNKRISLWLFILLGLLSISGGGAVYGVDEHTTQSEDEASAPTPNESSPALTPQPRATDFDWTIFDEPGELDGAVEETKNTAVKIDTSGLVGDKAPKREYYMVFNGVSDKDDNKLAFEQGTAGTTRIGLISTGLTFPSIVGAKGPTDALVGYGYNYTLKGREASGFNIAMQNSIGGLILNNRVSTTSDSFVFGNMKKLMTNKAKNEIYAYGMFIIEIPINEISSNRYQIPIRISGKPIDNKGRVRFTLKYQNPFKVSTNFVTSYGVHVDIQGKHRESMMYSLGNNDGLYFRQRADVPAERLLDGENYFLYFYRNNYMGKSNPPIAFFGNDRASGLLYTVFKTKNPYLETPTPDVAEDVQYPFTTHPGWLYLYPQATLEPNEIGSSDLEMSVTEQKARAVTYNYVDDTGETFDSVTDTLFVGDTYNPLDFKKEFTGYKFDRVDDPGKGVVGTTPITITFHYKKARTITVKHVAEANKQLATREFTFYSGDTYNANEYSINFVGYKYDRADDPGKGIVGTTDITITLHYKTARTVTINYLDDKNQVIETKKETLYVGDTYNVETYKKEITGYTFVRVDPASGTVGAEDLTLNLHYKANMTGSQTITFDDVTAGTIGVTTTEIGHELKVNIKTSYTVEVKGWENITLTAPIPKGFVFKPGSFMEGKKSIPDDKLTIGTGTLSFNMGNFASTLAPGRYYKMHTYSLIASKDAPQGVPIKWPATAAGTDLTVTSEGQLTVLKKQPITVTFKSDKGTELHEPIVTETYEVGSKVDLTKLPAVTTAVKSLTDKGYLVTRPANETALTVAEGGTTAAYTFSGTLSLTSVPKVLNFGTIRYTTKTQRVENPSYVDPLVVRDTRSDKADGWTMTAEVTTPMTNVDNKLLKNALRYVYKGKEQTLSSDAQVVYTATTPTIPESYSVSENWGTTKGSDGVKFQLDSSETVYTGEYTGVITWKIMPGQP</sequence>
<evidence type="ECO:0000259" key="3">
    <source>
        <dbReference type="Pfam" id="PF06458"/>
    </source>
</evidence>
<comment type="caution">
    <text evidence="4">The sequence shown here is derived from an EMBL/GenBank/DDBJ whole genome shotgun (WGS) entry which is preliminary data.</text>
</comment>
<dbReference type="RefSeq" id="WP_010762038.1">
    <property type="nucleotide sequence ID" value="NZ_KB946316.1"/>
</dbReference>
<dbReference type="EMBL" id="AJAR01000016">
    <property type="protein sequence ID" value="EOH96671.1"/>
    <property type="molecule type" value="Genomic_DNA"/>
</dbReference>
<gene>
    <name evidence="4" type="ORF">UAW_01836</name>
</gene>
<organism evidence="4 5">
    <name type="scientific">Enterococcus haemoperoxidus ATCC BAA-382</name>
    <dbReference type="NCBI Taxonomy" id="1158608"/>
    <lineage>
        <taxon>Bacteria</taxon>
        <taxon>Bacillati</taxon>
        <taxon>Bacillota</taxon>
        <taxon>Bacilli</taxon>
        <taxon>Lactobacillales</taxon>
        <taxon>Enterococcaceae</taxon>
        <taxon>Enterococcus</taxon>
    </lineage>
</organism>
<feature type="region of interest" description="Disordered" evidence="2">
    <location>
        <begin position="34"/>
        <end position="59"/>
    </location>
</feature>
<feature type="domain" description="MucBP" evidence="3">
    <location>
        <begin position="468"/>
        <end position="531"/>
    </location>
</feature>
<dbReference type="AlphaFoldDB" id="R2SV29"/>
<keyword evidence="1" id="KW-0677">Repeat</keyword>
<reference evidence="4 5" key="1">
    <citation type="submission" date="2013-02" db="EMBL/GenBank/DDBJ databases">
        <title>The Genome Sequence of Enterococcus haemoperoxidus BAA-382.</title>
        <authorList>
            <consortium name="The Broad Institute Genome Sequencing Platform"/>
            <consortium name="The Broad Institute Genome Sequencing Center for Infectious Disease"/>
            <person name="Earl A.M."/>
            <person name="Gilmore M.S."/>
            <person name="Lebreton F."/>
            <person name="Walker B."/>
            <person name="Young S.K."/>
            <person name="Zeng Q."/>
            <person name="Gargeya S."/>
            <person name="Fitzgerald M."/>
            <person name="Haas B."/>
            <person name="Abouelleil A."/>
            <person name="Alvarado L."/>
            <person name="Arachchi H.M."/>
            <person name="Berlin A.M."/>
            <person name="Chapman S.B."/>
            <person name="Dewar J."/>
            <person name="Goldberg J."/>
            <person name="Griggs A."/>
            <person name="Gujja S."/>
            <person name="Hansen M."/>
            <person name="Howarth C."/>
            <person name="Imamovic A."/>
            <person name="Larimer J."/>
            <person name="McCowan C."/>
            <person name="Murphy C."/>
            <person name="Neiman D."/>
            <person name="Pearson M."/>
            <person name="Priest M."/>
            <person name="Roberts A."/>
            <person name="Saif S."/>
            <person name="Shea T."/>
            <person name="Sisk P."/>
            <person name="Sykes S."/>
            <person name="Wortman J."/>
            <person name="Nusbaum C."/>
            <person name="Birren B."/>
        </authorList>
    </citation>
    <scope>NUCLEOTIDE SEQUENCE [LARGE SCALE GENOMIC DNA]</scope>
    <source>
        <strain evidence="4 5">ATCC BAA-382</strain>
    </source>
</reference>